<keyword evidence="1" id="KW-0812">Transmembrane</keyword>
<evidence type="ECO:0000256" key="1">
    <source>
        <dbReference type="SAM" id="Phobius"/>
    </source>
</evidence>
<keyword evidence="1" id="KW-1133">Transmembrane helix</keyword>
<keyword evidence="3" id="KW-1185">Reference proteome</keyword>
<evidence type="ECO:0000313" key="3">
    <source>
        <dbReference type="Proteomes" id="UP000199068"/>
    </source>
</evidence>
<dbReference type="EMBL" id="FNGW01000001">
    <property type="protein sequence ID" value="SDL21515.1"/>
    <property type="molecule type" value="Genomic_DNA"/>
</dbReference>
<accession>A0A1G9I8Y8</accession>
<evidence type="ECO:0000313" key="2">
    <source>
        <dbReference type="EMBL" id="SDL21515.1"/>
    </source>
</evidence>
<gene>
    <name evidence="2" type="ORF">SAMN04515677_101145</name>
</gene>
<reference evidence="2 3" key="1">
    <citation type="submission" date="2016-10" db="EMBL/GenBank/DDBJ databases">
        <authorList>
            <person name="de Groot N.N."/>
        </authorList>
    </citation>
    <scope>NUCLEOTIDE SEQUENCE [LARGE SCALE GENOMIC DNA]</scope>
    <source>
        <strain evidence="2 3">DSM 797</strain>
    </source>
</reference>
<feature type="transmembrane region" description="Helical" evidence="1">
    <location>
        <begin position="50"/>
        <end position="68"/>
    </location>
</feature>
<proteinExistence type="predicted"/>
<dbReference type="STRING" id="1121325.SAMN04515677_101145"/>
<dbReference type="AlphaFoldDB" id="A0A1G9I8Y8"/>
<dbReference type="RefSeq" id="WP_092721886.1">
    <property type="nucleotide sequence ID" value="NZ_FNGW01000001.1"/>
</dbReference>
<sequence length="255" mass="29350">MTDYKNKKEICLKLNETYCVDSMDNISVVHGVFSKQCISINNIKQNEGNAGSFVIFLIPLLLFGGFNIKNEPVEPIQHEQYQDATIIEHKGEPVPLDKLGKYKVIDISSEKNYKGVDIELDKLYLGKKGSKLLFSVTNNNDKGMVLNLDYNTFIRSDQGQNSNILIPGVKYNLEMDILQKYNKKSAKELVVNLEYTLSETILFEYLDYTNNNFYPLNVVDSNCEIVIDLVKEDSKINFSDYDQFYKKQDDIVKFQ</sequence>
<keyword evidence="1" id="KW-0472">Membrane</keyword>
<dbReference type="Proteomes" id="UP000199068">
    <property type="component" value="Unassembled WGS sequence"/>
</dbReference>
<organism evidence="2 3">
    <name type="scientific">Romboutsia lituseburensis DSM 797</name>
    <dbReference type="NCBI Taxonomy" id="1121325"/>
    <lineage>
        <taxon>Bacteria</taxon>
        <taxon>Bacillati</taxon>
        <taxon>Bacillota</taxon>
        <taxon>Clostridia</taxon>
        <taxon>Peptostreptococcales</taxon>
        <taxon>Peptostreptococcaceae</taxon>
        <taxon>Romboutsia</taxon>
    </lineage>
</organism>
<name>A0A1G9I8Y8_9FIRM</name>
<protein>
    <submittedName>
        <fullName evidence="2">Uncharacterized protein</fullName>
    </submittedName>
</protein>